<keyword evidence="1" id="KW-0732">Signal</keyword>
<proteinExistence type="predicted"/>
<dbReference type="SUPFAM" id="SSF53335">
    <property type="entry name" value="S-adenosyl-L-methionine-dependent methyltransferases"/>
    <property type="match status" value="1"/>
</dbReference>
<feature type="signal peptide" evidence="1">
    <location>
        <begin position="1"/>
        <end position="27"/>
    </location>
</feature>
<dbReference type="Gene3D" id="3.40.50.150">
    <property type="entry name" value="Vaccinia Virus protein VP39"/>
    <property type="match status" value="1"/>
</dbReference>
<gene>
    <name evidence="2" type="ORF">GCM10008090_10950</name>
</gene>
<dbReference type="AlphaFoldDB" id="A0A918RMZ7"/>
<organism evidence="2 3">
    <name type="scientific">Arenicella chitinivorans</name>
    <dbReference type="NCBI Taxonomy" id="1329800"/>
    <lineage>
        <taxon>Bacteria</taxon>
        <taxon>Pseudomonadati</taxon>
        <taxon>Pseudomonadota</taxon>
        <taxon>Gammaproteobacteria</taxon>
        <taxon>Arenicellales</taxon>
        <taxon>Arenicellaceae</taxon>
        <taxon>Arenicella</taxon>
    </lineage>
</organism>
<evidence type="ECO:0000313" key="3">
    <source>
        <dbReference type="Proteomes" id="UP000614811"/>
    </source>
</evidence>
<feature type="chain" id="PRO_5036794315" description="Methyltransferase domain-containing protein" evidence="1">
    <location>
        <begin position="28"/>
        <end position="270"/>
    </location>
</feature>
<keyword evidence="3" id="KW-1185">Reference proteome</keyword>
<name>A0A918RMZ7_9GAMM</name>
<dbReference type="InterPro" id="IPR029063">
    <property type="entry name" value="SAM-dependent_MTases_sf"/>
</dbReference>
<evidence type="ECO:0000256" key="1">
    <source>
        <dbReference type="SAM" id="SignalP"/>
    </source>
</evidence>
<evidence type="ECO:0000313" key="2">
    <source>
        <dbReference type="EMBL" id="GHA03623.1"/>
    </source>
</evidence>
<sequence length="270" mass="30341">MTPSLFRLFIHQLVAIVLLSPCYTVGASDNTPISQARLQQVLASPDRLDSDRGRDSDRQPARVLTFSDLAAAETVLDLYAGGGWYSEIMARAIGPDGVVYAHNDALTWRFGQAELIRRTADARLPNVIRIDKVPLASIDMPDQSVDLAFMAINYHDLFFTHRVRNGKRQVMRDGVVDHRAALANIRRMLKPRGRLIISDHLAHPGSGYVAANDLHRIDPAIVRHQLEKAGFELEAEGYFLRNPNDDLNLLVFDPAIRGKTSRFIYKFVKQ</sequence>
<reference evidence="2" key="1">
    <citation type="journal article" date="2014" name="Int. J. Syst. Evol. Microbiol.">
        <title>Complete genome sequence of Corynebacterium casei LMG S-19264T (=DSM 44701T), isolated from a smear-ripened cheese.</title>
        <authorList>
            <consortium name="US DOE Joint Genome Institute (JGI-PGF)"/>
            <person name="Walter F."/>
            <person name="Albersmeier A."/>
            <person name="Kalinowski J."/>
            <person name="Ruckert C."/>
        </authorList>
    </citation>
    <scope>NUCLEOTIDE SEQUENCE</scope>
    <source>
        <strain evidence="2">KCTC 12711</strain>
    </source>
</reference>
<protein>
    <recommendedName>
        <fullName evidence="4">Methyltransferase domain-containing protein</fullName>
    </recommendedName>
</protein>
<accession>A0A918RMZ7</accession>
<evidence type="ECO:0008006" key="4">
    <source>
        <dbReference type="Google" id="ProtNLM"/>
    </source>
</evidence>
<comment type="caution">
    <text evidence="2">The sequence shown here is derived from an EMBL/GenBank/DDBJ whole genome shotgun (WGS) entry which is preliminary data.</text>
</comment>
<dbReference type="Proteomes" id="UP000614811">
    <property type="component" value="Unassembled WGS sequence"/>
</dbReference>
<dbReference type="RefSeq" id="WP_189399037.1">
    <property type="nucleotide sequence ID" value="NZ_BMXA01000002.1"/>
</dbReference>
<dbReference type="EMBL" id="BMXA01000002">
    <property type="protein sequence ID" value="GHA03623.1"/>
    <property type="molecule type" value="Genomic_DNA"/>
</dbReference>
<reference evidence="2" key="2">
    <citation type="submission" date="2020-09" db="EMBL/GenBank/DDBJ databases">
        <authorList>
            <person name="Sun Q."/>
            <person name="Kim S."/>
        </authorList>
    </citation>
    <scope>NUCLEOTIDE SEQUENCE</scope>
    <source>
        <strain evidence="2">KCTC 12711</strain>
    </source>
</reference>
<dbReference type="CDD" id="cd02440">
    <property type="entry name" value="AdoMet_MTases"/>
    <property type="match status" value="1"/>
</dbReference>